<feature type="compositionally biased region" description="Polar residues" evidence="1">
    <location>
        <begin position="199"/>
        <end position="209"/>
    </location>
</feature>
<evidence type="ECO:0008006" key="4">
    <source>
        <dbReference type="Google" id="ProtNLM"/>
    </source>
</evidence>
<feature type="region of interest" description="Disordered" evidence="1">
    <location>
        <begin position="431"/>
        <end position="469"/>
    </location>
</feature>
<feature type="compositionally biased region" description="Polar residues" evidence="1">
    <location>
        <begin position="256"/>
        <end position="272"/>
    </location>
</feature>
<reference evidence="2 3" key="1">
    <citation type="submission" date="2024-01" db="EMBL/GenBank/DDBJ databases">
        <authorList>
            <person name="Allen C."/>
            <person name="Tagirdzhanova G."/>
        </authorList>
    </citation>
    <scope>NUCLEOTIDE SEQUENCE [LARGE SCALE GENOMIC DNA]</scope>
    <source>
        <strain evidence="2 3">CBS 119000</strain>
    </source>
</reference>
<dbReference type="Proteomes" id="UP001642502">
    <property type="component" value="Unassembled WGS sequence"/>
</dbReference>
<feature type="compositionally biased region" description="Polar residues" evidence="1">
    <location>
        <begin position="434"/>
        <end position="453"/>
    </location>
</feature>
<evidence type="ECO:0000313" key="3">
    <source>
        <dbReference type="Proteomes" id="UP001642502"/>
    </source>
</evidence>
<feature type="compositionally biased region" description="Acidic residues" evidence="1">
    <location>
        <begin position="212"/>
        <end position="222"/>
    </location>
</feature>
<comment type="caution">
    <text evidence="2">The sequence shown here is derived from an EMBL/GenBank/DDBJ whole genome shotgun (WGS) entry which is preliminary data.</text>
</comment>
<feature type="region of interest" description="Disordered" evidence="1">
    <location>
        <begin position="17"/>
        <end position="105"/>
    </location>
</feature>
<keyword evidence="3" id="KW-1185">Reference proteome</keyword>
<evidence type="ECO:0000313" key="2">
    <source>
        <dbReference type="EMBL" id="CAK7273866.1"/>
    </source>
</evidence>
<name>A0ABP0E290_9PEZI</name>
<feature type="region of interest" description="Disordered" evidence="1">
    <location>
        <begin position="176"/>
        <end position="308"/>
    </location>
</feature>
<feature type="compositionally biased region" description="Basic residues" evidence="1">
    <location>
        <begin position="39"/>
        <end position="49"/>
    </location>
</feature>
<feature type="region of interest" description="Disordered" evidence="1">
    <location>
        <begin position="513"/>
        <end position="552"/>
    </location>
</feature>
<organism evidence="2 3">
    <name type="scientific">Sporothrix epigloea</name>
    <dbReference type="NCBI Taxonomy" id="1892477"/>
    <lineage>
        <taxon>Eukaryota</taxon>
        <taxon>Fungi</taxon>
        <taxon>Dikarya</taxon>
        <taxon>Ascomycota</taxon>
        <taxon>Pezizomycotina</taxon>
        <taxon>Sordariomycetes</taxon>
        <taxon>Sordariomycetidae</taxon>
        <taxon>Ophiostomatales</taxon>
        <taxon>Ophiostomataceae</taxon>
        <taxon>Sporothrix</taxon>
    </lineage>
</organism>
<protein>
    <recommendedName>
        <fullName evidence="4">Cell wall proline rich protein</fullName>
    </recommendedName>
</protein>
<feature type="compositionally biased region" description="Basic residues" evidence="1">
    <location>
        <begin position="23"/>
        <end position="32"/>
    </location>
</feature>
<sequence length="552" mass="59798">MEDAVTNDDDVASALRTVARKSSSSKKKKKARTWGILGRKSKPRRKSRRAPTPPPPKTEADSDSDELVDPHFTAMDPIIAEPPAVNELSATTADSGTPCGPPQTELRDDLWIWQPAQTLPPSKLDDDTSFAVIDMDAALGPFNTPLPRDAEWEAAQRAGGLSIRQLHSAAGMTRFSGPGMHYSHRRAESAPEMPPFNRSGISRFNNSTAMDDVFEEDEEEDDGNKGSSKCQPVEATAGKQKGVHSENLGICASPPDSVQSSSRDQAMDLNSTEWDDPALPAALSRRSSGRSETDDSSNDDRLQPIVGDKAEISASSLPNDVVVEEDGLSRFKFGDGYDFVMDSSSDSTLHLPGRLMKGKHLSQLDVSPLRLPNTGSPAPISPYTMAPSHVFESAPSSLSYDAGRILKAHSPVDKDNFESLLLGEPGPEVRVSSDIPSLTSSNSTMTRESTVPQAPQYPNIGGQPRPFLPSRVNERPASFTSTAFGRRRSSLASLHRLISTSHGERSKLSIEVQIDGGDASNTREGDKTAKSSKTKRISRMMQFWRGKDEATT</sequence>
<proteinExistence type="predicted"/>
<evidence type="ECO:0000256" key="1">
    <source>
        <dbReference type="SAM" id="MobiDB-lite"/>
    </source>
</evidence>
<gene>
    <name evidence="2" type="ORF">SEPCBS119000_005877</name>
</gene>
<accession>A0ABP0E290</accession>
<feature type="compositionally biased region" description="Basic and acidic residues" evidence="1">
    <location>
        <begin position="289"/>
        <end position="302"/>
    </location>
</feature>
<dbReference type="EMBL" id="CAWUON010000124">
    <property type="protein sequence ID" value="CAK7273866.1"/>
    <property type="molecule type" value="Genomic_DNA"/>
</dbReference>